<accession>A0AAU7VR63</accession>
<evidence type="ECO:0000256" key="3">
    <source>
        <dbReference type="ARBA" id="ARBA00022676"/>
    </source>
</evidence>
<reference evidence="11" key="1">
    <citation type="journal article" date="2013" name="Extremophiles">
        <title>Proteinivorax tanatarense gen. nov., sp. nov., an anaerobic, haloalkaliphilic, proteolytic bacterium isolated from a decaying algal bloom, and proposal of Proteinivoraceae fam. nov.</title>
        <authorList>
            <person name="Kevbrin V."/>
            <person name="Boltyanskaya Y."/>
            <person name="Zhilina T."/>
            <person name="Kolganova T."/>
            <person name="Lavrentjeva E."/>
            <person name="Kuznetsov B."/>
        </authorList>
    </citation>
    <scope>NUCLEOTIDE SEQUENCE</scope>
    <source>
        <strain evidence="11">Z-910T</strain>
    </source>
</reference>
<dbReference type="EMBL" id="CP158367">
    <property type="protein sequence ID" value="XBX76258.1"/>
    <property type="molecule type" value="Genomic_DNA"/>
</dbReference>
<evidence type="ECO:0000256" key="8">
    <source>
        <dbReference type="ARBA" id="ARBA00048689"/>
    </source>
</evidence>
<evidence type="ECO:0000256" key="9">
    <source>
        <dbReference type="ARBA" id="ARBA00048997"/>
    </source>
</evidence>
<dbReference type="GO" id="GO:0016757">
    <property type="term" value="F:glycosyltransferase activity"/>
    <property type="evidence" value="ECO:0007669"/>
    <property type="project" value="UniProtKB-KW"/>
</dbReference>
<evidence type="ECO:0000259" key="10">
    <source>
        <dbReference type="Pfam" id="PF00535"/>
    </source>
</evidence>
<organism evidence="11">
    <name type="scientific">Proteinivorax tanatarense</name>
    <dbReference type="NCBI Taxonomy" id="1260629"/>
    <lineage>
        <taxon>Bacteria</taxon>
        <taxon>Bacillati</taxon>
        <taxon>Bacillota</taxon>
        <taxon>Clostridia</taxon>
        <taxon>Eubacteriales</taxon>
        <taxon>Proteinivoracaceae</taxon>
        <taxon>Proteinivorax</taxon>
    </lineage>
</organism>
<evidence type="ECO:0000256" key="6">
    <source>
        <dbReference type="ARBA" id="ARBA00039022"/>
    </source>
</evidence>
<keyword evidence="5" id="KW-0460">Magnesium</keyword>
<evidence type="ECO:0000313" key="11">
    <source>
        <dbReference type="EMBL" id="XBX76258.1"/>
    </source>
</evidence>
<comment type="catalytic activity">
    <reaction evidence="9">
        <text>an NDP-alpha-D-glucose + (2R)-3-phosphoglycerate = (2R)-2-O-(alpha-D-glucopyranosyl)-3-phospho-glycerate + a ribonucleoside 5'-diphosphate + H(+)</text>
        <dbReference type="Rhea" id="RHEA:47244"/>
        <dbReference type="ChEBI" id="CHEBI:15378"/>
        <dbReference type="ChEBI" id="CHEBI:57930"/>
        <dbReference type="ChEBI" id="CHEBI:58272"/>
        <dbReference type="ChEBI" id="CHEBI:62600"/>
        <dbReference type="ChEBI" id="CHEBI:76533"/>
        <dbReference type="EC" id="2.4.1.266"/>
    </reaction>
    <physiologicalReaction direction="left-to-right" evidence="9">
        <dbReference type="Rhea" id="RHEA:47245"/>
    </physiologicalReaction>
</comment>
<feature type="domain" description="Glycosyltransferase 2-like" evidence="10">
    <location>
        <begin position="5"/>
        <end position="126"/>
    </location>
</feature>
<dbReference type="PANTHER" id="PTHR48090:SF10">
    <property type="entry name" value="GLUCOSYL-3-PHOSPHOGLYCERATE SYNTHASE"/>
    <property type="match status" value="1"/>
</dbReference>
<name>A0AAU7VR63_9FIRM</name>
<dbReference type="InterPro" id="IPR001173">
    <property type="entry name" value="Glyco_trans_2-like"/>
</dbReference>
<comment type="cofactor">
    <cofactor evidence="1">
        <name>Mg(2+)</name>
        <dbReference type="ChEBI" id="CHEBI:18420"/>
    </cofactor>
</comment>
<dbReference type="PANTHER" id="PTHR48090">
    <property type="entry name" value="UNDECAPRENYL-PHOSPHATE 4-DEOXY-4-FORMAMIDO-L-ARABINOSE TRANSFERASE-RELATED"/>
    <property type="match status" value="1"/>
</dbReference>
<gene>
    <name evidence="11" type="ORF">PRVXT_001441</name>
</gene>
<dbReference type="SUPFAM" id="SSF53448">
    <property type="entry name" value="Nucleotide-diphospho-sugar transferases"/>
    <property type="match status" value="1"/>
</dbReference>
<reference evidence="11" key="2">
    <citation type="submission" date="2024-06" db="EMBL/GenBank/DDBJ databases">
        <authorList>
            <person name="Petrova K.O."/>
            <person name="Toshchakov S.V."/>
            <person name="Boltjanskaja Y.V."/>
            <person name="Kevbrin V."/>
        </authorList>
    </citation>
    <scope>NUCLEOTIDE SEQUENCE</scope>
    <source>
        <strain evidence="11">Z-910T</strain>
    </source>
</reference>
<dbReference type="RefSeq" id="WP_350344992.1">
    <property type="nucleotide sequence ID" value="NZ_CP158367.1"/>
</dbReference>
<keyword evidence="4" id="KW-0808">Transferase</keyword>
<keyword evidence="3" id="KW-0328">Glycosyltransferase</keyword>
<evidence type="ECO:0000256" key="4">
    <source>
        <dbReference type="ARBA" id="ARBA00022679"/>
    </source>
</evidence>
<dbReference type="AlphaFoldDB" id="A0AAU7VR63"/>
<dbReference type="Pfam" id="PF00535">
    <property type="entry name" value="Glycos_transf_2"/>
    <property type="match status" value="1"/>
</dbReference>
<dbReference type="EC" id="2.4.1.266" evidence="6"/>
<dbReference type="Gene3D" id="3.90.550.10">
    <property type="entry name" value="Spore Coat Polysaccharide Biosynthesis Protein SpsA, Chain A"/>
    <property type="match status" value="1"/>
</dbReference>
<comment type="similarity">
    <text evidence="2">Belongs to the glycosyltransferase 2 family.</text>
</comment>
<protein>
    <recommendedName>
        <fullName evidence="7">Glucosyl-3-phosphoglycerate synthase</fullName>
        <ecNumber evidence="6">2.4.1.266</ecNumber>
    </recommendedName>
</protein>
<sequence length="211" mass="23116">MSATCIIPAYNEGKTIGNVVKVVKSHKNVSEVIVVSDGSIDDTAEVAKLNGAKVIELSENKGKGGAMNEGLKSCETEIILFLDADLIGLTDKHVADLLDPVLNGDKLMSLGVFSQGRATTDLAQRVAPYLSGQRAIKRDLLNKVSDLDVSRFGVELALTRFVENNDIEIQIVQLPDMSHVMKEEKLGVVKGFVARLKMYWEIVHYYIKNPS</sequence>
<proteinExistence type="inferred from homology"/>
<dbReference type="InterPro" id="IPR029044">
    <property type="entry name" value="Nucleotide-diphossugar_trans"/>
</dbReference>
<evidence type="ECO:0000256" key="5">
    <source>
        <dbReference type="ARBA" id="ARBA00022842"/>
    </source>
</evidence>
<evidence type="ECO:0000256" key="7">
    <source>
        <dbReference type="ARBA" id="ARBA00040894"/>
    </source>
</evidence>
<comment type="catalytic activity">
    <reaction evidence="8">
        <text>(2R)-3-phosphoglycerate + UDP-alpha-D-glucose = (2R)-2-O-(alpha-D-glucopyranosyl)-3-phospho-glycerate + UDP + H(+)</text>
        <dbReference type="Rhea" id="RHEA:31319"/>
        <dbReference type="ChEBI" id="CHEBI:15378"/>
        <dbReference type="ChEBI" id="CHEBI:58223"/>
        <dbReference type="ChEBI" id="CHEBI:58272"/>
        <dbReference type="ChEBI" id="CHEBI:58885"/>
        <dbReference type="ChEBI" id="CHEBI:62600"/>
        <dbReference type="EC" id="2.4.1.266"/>
    </reaction>
    <physiologicalReaction direction="left-to-right" evidence="8">
        <dbReference type="Rhea" id="RHEA:31320"/>
    </physiologicalReaction>
</comment>
<dbReference type="InterPro" id="IPR050256">
    <property type="entry name" value="Glycosyltransferase_2"/>
</dbReference>
<evidence type="ECO:0000256" key="2">
    <source>
        <dbReference type="ARBA" id="ARBA00006739"/>
    </source>
</evidence>
<evidence type="ECO:0000256" key="1">
    <source>
        <dbReference type="ARBA" id="ARBA00001946"/>
    </source>
</evidence>
<dbReference type="CDD" id="cd04179">
    <property type="entry name" value="DPM_DPG-synthase_like"/>
    <property type="match status" value="1"/>
</dbReference>